<dbReference type="PRINTS" id="PR00944">
    <property type="entry name" value="CUEXPORT"/>
</dbReference>
<dbReference type="InterPro" id="IPR017969">
    <property type="entry name" value="Heavy-metal-associated_CS"/>
</dbReference>
<dbReference type="InterPro" id="IPR006121">
    <property type="entry name" value="HMA_dom"/>
</dbReference>
<keyword evidence="4" id="KW-1185">Reference proteome</keyword>
<evidence type="ECO:0000259" key="2">
    <source>
        <dbReference type="PROSITE" id="PS50846"/>
    </source>
</evidence>
<dbReference type="InterPro" id="IPR000428">
    <property type="entry name" value="Cu-bd"/>
</dbReference>
<name>A0ABV3DHQ7_9ACTN</name>
<sequence>MSTATFTVTGMTCGHCVSSVQEEVSEVPGVRDVRVELASGLLTVSSDGDVDRDAVRAAVAEAGYSAVDGAKVTS</sequence>
<keyword evidence="1" id="KW-0479">Metal-binding</keyword>
<organism evidence="3 4">
    <name type="scientific">Streptodolium elevatio</name>
    <dbReference type="NCBI Taxonomy" id="3157996"/>
    <lineage>
        <taxon>Bacteria</taxon>
        <taxon>Bacillati</taxon>
        <taxon>Actinomycetota</taxon>
        <taxon>Actinomycetes</taxon>
        <taxon>Kitasatosporales</taxon>
        <taxon>Streptomycetaceae</taxon>
        <taxon>Streptodolium</taxon>
    </lineage>
</organism>
<accession>A0ABV3DHQ7</accession>
<dbReference type="Pfam" id="PF00403">
    <property type="entry name" value="HMA"/>
    <property type="match status" value="1"/>
</dbReference>
<dbReference type="Proteomes" id="UP001551482">
    <property type="component" value="Unassembled WGS sequence"/>
</dbReference>
<comment type="caution">
    <text evidence="3">The sequence shown here is derived from an EMBL/GenBank/DDBJ whole genome shotgun (WGS) entry which is preliminary data.</text>
</comment>
<dbReference type="PROSITE" id="PS01047">
    <property type="entry name" value="HMA_1"/>
    <property type="match status" value="1"/>
</dbReference>
<dbReference type="RefSeq" id="WP_358354909.1">
    <property type="nucleotide sequence ID" value="NZ_JBEZFP010000040.1"/>
</dbReference>
<evidence type="ECO:0000313" key="4">
    <source>
        <dbReference type="Proteomes" id="UP001551482"/>
    </source>
</evidence>
<evidence type="ECO:0000313" key="3">
    <source>
        <dbReference type="EMBL" id="MEU8135288.1"/>
    </source>
</evidence>
<dbReference type="EMBL" id="JBEZFP010000040">
    <property type="protein sequence ID" value="MEU8135288.1"/>
    <property type="molecule type" value="Genomic_DNA"/>
</dbReference>
<evidence type="ECO:0000256" key="1">
    <source>
        <dbReference type="ARBA" id="ARBA00022723"/>
    </source>
</evidence>
<dbReference type="SUPFAM" id="SSF55008">
    <property type="entry name" value="HMA, heavy metal-associated domain"/>
    <property type="match status" value="1"/>
</dbReference>
<dbReference type="InterPro" id="IPR036163">
    <property type="entry name" value="HMA_dom_sf"/>
</dbReference>
<dbReference type="Gene3D" id="3.30.70.100">
    <property type="match status" value="1"/>
</dbReference>
<gene>
    <name evidence="3" type="ORF">AB0C36_17420</name>
</gene>
<reference evidence="3 4" key="1">
    <citation type="submission" date="2024-06" db="EMBL/GenBank/DDBJ databases">
        <title>The Natural Products Discovery Center: Release of the First 8490 Sequenced Strains for Exploring Actinobacteria Biosynthetic Diversity.</title>
        <authorList>
            <person name="Kalkreuter E."/>
            <person name="Kautsar S.A."/>
            <person name="Yang D."/>
            <person name="Bader C.D."/>
            <person name="Teijaro C.N."/>
            <person name="Fluegel L."/>
            <person name="Davis C.M."/>
            <person name="Simpson J.R."/>
            <person name="Lauterbach L."/>
            <person name="Steele A.D."/>
            <person name="Gui C."/>
            <person name="Meng S."/>
            <person name="Li G."/>
            <person name="Viehrig K."/>
            <person name="Ye F."/>
            <person name="Su P."/>
            <person name="Kiefer A.F."/>
            <person name="Nichols A."/>
            <person name="Cepeda A.J."/>
            <person name="Yan W."/>
            <person name="Fan B."/>
            <person name="Jiang Y."/>
            <person name="Adhikari A."/>
            <person name="Zheng C.-J."/>
            <person name="Schuster L."/>
            <person name="Cowan T.M."/>
            <person name="Smanski M.J."/>
            <person name="Chevrette M.G."/>
            <person name="De Carvalho L.P.S."/>
            <person name="Shen B."/>
        </authorList>
    </citation>
    <scope>NUCLEOTIDE SEQUENCE [LARGE SCALE GENOMIC DNA]</scope>
    <source>
        <strain evidence="3 4">NPDC048946</strain>
    </source>
</reference>
<feature type="domain" description="HMA" evidence="2">
    <location>
        <begin position="2"/>
        <end position="67"/>
    </location>
</feature>
<dbReference type="CDD" id="cd00371">
    <property type="entry name" value="HMA"/>
    <property type="match status" value="1"/>
</dbReference>
<protein>
    <submittedName>
        <fullName evidence="3">Heavy-metal-associated domain-containing protein</fullName>
    </submittedName>
</protein>
<dbReference type="PROSITE" id="PS50846">
    <property type="entry name" value="HMA_2"/>
    <property type="match status" value="1"/>
</dbReference>
<proteinExistence type="predicted"/>